<feature type="compositionally biased region" description="Polar residues" evidence="1">
    <location>
        <begin position="1"/>
        <end position="11"/>
    </location>
</feature>
<protein>
    <submittedName>
        <fullName evidence="2">Uncharacterized protein</fullName>
    </submittedName>
</protein>
<dbReference type="AlphaFoldDB" id="A0A3S5AT73"/>
<proteinExistence type="predicted"/>
<keyword evidence="3" id="KW-1185">Reference proteome</keyword>
<evidence type="ECO:0000256" key="1">
    <source>
        <dbReference type="SAM" id="MobiDB-lite"/>
    </source>
</evidence>
<dbReference type="EMBL" id="CAAALY010068557">
    <property type="protein sequence ID" value="VEL24593.1"/>
    <property type="molecule type" value="Genomic_DNA"/>
</dbReference>
<comment type="caution">
    <text evidence="2">The sequence shown here is derived from an EMBL/GenBank/DDBJ whole genome shotgun (WGS) entry which is preliminary data.</text>
</comment>
<accession>A0A3S5AT73</accession>
<sequence>MSRGQRQTEGSTKARRLQYNGNQPLSSGEFDFRISSSCTLIRNESRPNNRLNISHSRVTDNLKTWLYLKQTIASSRSLRMIDNSLRNRSTSFRLPQVPVSLPVPMEVLSSPAPRTDSTVVFKACTSCSFS</sequence>
<reference evidence="2" key="1">
    <citation type="submission" date="2018-11" db="EMBL/GenBank/DDBJ databases">
        <authorList>
            <consortium name="Pathogen Informatics"/>
        </authorList>
    </citation>
    <scope>NUCLEOTIDE SEQUENCE</scope>
</reference>
<organism evidence="2 3">
    <name type="scientific">Protopolystoma xenopodis</name>
    <dbReference type="NCBI Taxonomy" id="117903"/>
    <lineage>
        <taxon>Eukaryota</taxon>
        <taxon>Metazoa</taxon>
        <taxon>Spiralia</taxon>
        <taxon>Lophotrochozoa</taxon>
        <taxon>Platyhelminthes</taxon>
        <taxon>Monogenea</taxon>
        <taxon>Polyopisthocotylea</taxon>
        <taxon>Polystomatidea</taxon>
        <taxon>Polystomatidae</taxon>
        <taxon>Protopolystoma</taxon>
    </lineage>
</organism>
<gene>
    <name evidence="2" type="ORF">PXEA_LOCUS18033</name>
</gene>
<dbReference type="Proteomes" id="UP000784294">
    <property type="component" value="Unassembled WGS sequence"/>
</dbReference>
<feature type="region of interest" description="Disordered" evidence="1">
    <location>
        <begin position="1"/>
        <end position="24"/>
    </location>
</feature>
<evidence type="ECO:0000313" key="3">
    <source>
        <dbReference type="Proteomes" id="UP000784294"/>
    </source>
</evidence>
<evidence type="ECO:0000313" key="2">
    <source>
        <dbReference type="EMBL" id="VEL24593.1"/>
    </source>
</evidence>
<name>A0A3S5AT73_9PLAT</name>